<dbReference type="Proteomes" id="UP000325440">
    <property type="component" value="Unassembled WGS sequence"/>
</dbReference>
<dbReference type="InterPro" id="IPR001148">
    <property type="entry name" value="CA_dom"/>
</dbReference>
<feature type="region of interest" description="Disordered" evidence="5">
    <location>
        <begin position="264"/>
        <end position="294"/>
    </location>
</feature>
<keyword evidence="3 4" id="KW-0862">Zinc</keyword>
<evidence type="ECO:0000256" key="4">
    <source>
        <dbReference type="RuleBase" id="RU367011"/>
    </source>
</evidence>
<dbReference type="PANTHER" id="PTHR18952">
    <property type="entry name" value="CARBONIC ANHYDRASE"/>
    <property type="match status" value="1"/>
</dbReference>
<accession>A0A5E4MBT2</accession>
<evidence type="ECO:0000256" key="3">
    <source>
        <dbReference type="ARBA" id="ARBA00022833"/>
    </source>
</evidence>
<dbReference type="OrthoDB" id="429145at2759"/>
<dbReference type="SMART" id="SM01057">
    <property type="entry name" value="Carb_anhydrase"/>
    <property type="match status" value="1"/>
</dbReference>
<dbReference type="Pfam" id="PF00194">
    <property type="entry name" value="Carb_anhydrase"/>
    <property type="match status" value="1"/>
</dbReference>
<dbReference type="GO" id="GO:0004089">
    <property type="term" value="F:carbonate dehydratase activity"/>
    <property type="evidence" value="ECO:0007669"/>
    <property type="project" value="UniProtKB-UniRule"/>
</dbReference>
<feature type="domain" description="Alpha-carbonic anhydrase" evidence="6">
    <location>
        <begin position="595"/>
        <end position="846"/>
    </location>
</feature>
<sequence length="987" mass="114631">MAENHEATLSEIMKNEDKYANLAMEELTLKMKTYTTLCKNNKINSSNAFDIDMVGYFSTWLKKNKEASSNSDLEMFQVIADNLETCDKVYSLRIDNASTSTSKLVDEFKMMNQIEIPSYVDDSPKHQPFKRTKCMLTTDDKISYNLADREYISSPFLSDLRDFNFKKIFLKQKPSTYVNALYNNYSIKEEMDLKEENNKEDPNKPMYLVECDDMAEFQNQLAKEVLCPEFHGFVTDRDCQKNDDNDELEGVENNFYINNQDQYSLSASDDDNSPENDVVNFDEPSKLDSTPDIPEENNVAELVNCVDGVDRPFSNFNPKLFANFKGPKAWKTQTMIKSLKTCDLDEKKEIMATPSISKKIKSNLEPQTVINQKKQADVNIIWYKADKLEDKWPESSGSKISLSYRLSKWNAFNHIMSVKHIQSIIDNIQFQSAFLKTHQIKQYHYPDEPQENIFGTAFNFQTNNGFDEEIIENEEVISYDSDDSTADNEILEFKRHMKESFNVDFDQSFTKNDFQAEFKTETKMNISELKKEISEIIDKECIEIGTDNNWSNEIPFQTLLLKLTAKETRISLHIIFVALLHLTNERGYKLNQVPIFFIEESLKLPWTNEDLDRIPFSPIAVNTDQMCVINVPLLEFHNFEVKPERMNLRNNGRTVVLNGDWLTKEPFITGSNLKEKYRFSHLHFHWSDDENGSEHVINGQRHTLEMHLIFVNESFGMFDEAELNQRGIVTLAYLFDIQSEPHFGVDHVTNLCKNLTYGQIADVPVFPLSHLTNKHMHEEYFTYLGKYFKYGEKFGVSQWIVFTKAGGVSYKQMEQFRNMLNKRSHIIKRNCRPTEPIKNTGMSPFLVKQLTAICHTTPSFEGTQDLCTTTNAVLRRNSLCLIRECSSLRAEQSNITLPETVPRMTGRMQRLLCAKPTRTHLLRTKHNLCKMESINYKNSTSNSSTVKINQTLIEDDNSIPMEQLQLVQLDNYRQYNVDSKYKLPPWK</sequence>
<keyword evidence="4" id="KW-0456">Lyase</keyword>
<evidence type="ECO:0000313" key="7">
    <source>
        <dbReference type="EMBL" id="VVC29713.1"/>
    </source>
</evidence>
<name>A0A5E4MBT2_9HEMI</name>
<dbReference type="PROSITE" id="PS00162">
    <property type="entry name" value="ALPHA_CA_1"/>
    <property type="match status" value="1"/>
</dbReference>
<dbReference type="InterPro" id="IPR023561">
    <property type="entry name" value="Carbonic_anhydrase_a-class"/>
</dbReference>
<dbReference type="Gene3D" id="3.10.200.10">
    <property type="entry name" value="Alpha carbonic anhydrase"/>
    <property type="match status" value="1"/>
</dbReference>
<dbReference type="InterPro" id="IPR018338">
    <property type="entry name" value="Carbonic_anhydrase_a-class_CS"/>
</dbReference>
<keyword evidence="8" id="KW-1185">Reference proteome</keyword>
<evidence type="ECO:0000256" key="2">
    <source>
        <dbReference type="ARBA" id="ARBA00022723"/>
    </source>
</evidence>
<comment type="catalytic activity">
    <reaction evidence="4">
        <text>hydrogencarbonate + H(+) = CO2 + H2O</text>
        <dbReference type="Rhea" id="RHEA:10748"/>
        <dbReference type="ChEBI" id="CHEBI:15377"/>
        <dbReference type="ChEBI" id="CHEBI:15378"/>
        <dbReference type="ChEBI" id="CHEBI:16526"/>
        <dbReference type="ChEBI" id="CHEBI:17544"/>
        <dbReference type="EC" id="4.2.1.1"/>
    </reaction>
</comment>
<organism evidence="7 8">
    <name type="scientific">Cinara cedri</name>
    <dbReference type="NCBI Taxonomy" id="506608"/>
    <lineage>
        <taxon>Eukaryota</taxon>
        <taxon>Metazoa</taxon>
        <taxon>Ecdysozoa</taxon>
        <taxon>Arthropoda</taxon>
        <taxon>Hexapoda</taxon>
        <taxon>Insecta</taxon>
        <taxon>Pterygota</taxon>
        <taxon>Neoptera</taxon>
        <taxon>Paraneoptera</taxon>
        <taxon>Hemiptera</taxon>
        <taxon>Sternorrhyncha</taxon>
        <taxon>Aphidomorpha</taxon>
        <taxon>Aphidoidea</taxon>
        <taxon>Aphididae</taxon>
        <taxon>Lachninae</taxon>
        <taxon>Cinara</taxon>
    </lineage>
</organism>
<protein>
    <recommendedName>
        <fullName evidence="4">Carbonic anhydrase</fullName>
        <ecNumber evidence="4">4.2.1.1</ecNumber>
    </recommendedName>
</protein>
<evidence type="ECO:0000256" key="1">
    <source>
        <dbReference type="ARBA" id="ARBA00010718"/>
    </source>
</evidence>
<dbReference type="AlphaFoldDB" id="A0A5E4MBT2"/>
<comment type="function">
    <text evidence="4">Reversible hydration of carbon dioxide.</text>
</comment>
<dbReference type="EC" id="4.2.1.1" evidence="4"/>
<dbReference type="InterPro" id="IPR036398">
    <property type="entry name" value="CA_dom_sf"/>
</dbReference>
<evidence type="ECO:0000259" key="6">
    <source>
        <dbReference type="PROSITE" id="PS51144"/>
    </source>
</evidence>
<comment type="cofactor">
    <cofactor evidence="4">
        <name>Zn(2+)</name>
        <dbReference type="ChEBI" id="CHEBI:29105"/>
    </cofactor>
</comment>
<evidence type="ECO:0000256" key="5">
    <source>
        <dbReference type="SAM" id="MobiDB-lite"/>
    </source>
</evidence>
<keyword evidence="2 4" id="KW-0479">Metal-binding</keyword>
<comment type="similarity">
    <text evidence="1 4">Belongs to the alpha-carbonic anhydrase family.</text>
</comment>
<reference evidence="7 8" key="1">
    <citation type="submission" date="2019-08" db="EMBL/GenBank/DDBJ databases">
        <authorList>
            <person name="Alioto T."/>
            <person name="Alioto T."/>
            <person name="Gomez Garrido J."/>
        </authorList>
    </citation>
    <scope>NUCLEOTIDE SEQUENCE [LARGE SCALE GENOMIC DNA]</scope>
</reference>
<dbReference type="GO" id="GO:0005737">
    <property type="term" value="C:cytoplasm"/>
    <property type="evidence" value="ECO:0007669"/>
    <property type="project" value="TreeGrafter"/>
</dbReference>
<proteinExistence type="inferred from homology"/>
<dbReference type="GO" id="GO:0008270">
    <property type="term" value="F:zinc ion binding"/>
    <property type="evidence" value="ECO:0007669"/>
    <property type="project" value="UniProtKB-UniRule"/>
</dbReference>
<dbReference type="EMBL" id="CABPRJ010000497">
    <property type="protein sequence ID" value="VVC29713.1"/>
    <property type="molecule type" value="Genomic_DNA"/>
</dbReference>
<gene>
    <name evidence="7" type="ORF">CINCED_3A003493</name>
</gene>
<dbReference type="PROSITE" id="PS51144">
    <property type="entry name" value="ALPHA_CA_2"/>
    <property type="match status" value="1"/>
</dbReference>
<dbReference type="SUPFAM" id="SSF51069">
    <property type="entry name" value="Carbonic anhydrase"/>
    <property type="match status" value="1"/>
</dbReference>
<evidence type="ECO:0000313" key="8">
    <source>
        <dbReference type="Proteomes" id="UP000325440"/>
    </source>
</evidence>
<dbReference type="PANTHER" id="PTHR18952:SF124">
    <property type="entry name" value="CARBONIC ANHYDRASE 7"/>
    <property type="match status" value="1"/>
</dbReference>